<evidence type="ECO:0000313" key="1">
    <source>
        <dbReference type="EMBL" id="THF77723.1"/>
    </source>
</evidence>
<dbReference type="InterPro" id="IPR003439">
    <property type="entry name" value="ABC_transporter-like_ATP-bd"/>
</dbReference>
<keyword evidence="2" id="KW-1185">Reference proteome</keyword>
<dbReference type="GO" id="GO:0005524">
    <property type="term" value="F:ATP binding"/>
    <property type="evidence" value="ECO:0007669"/>
    <property type="project" value="UniProtKB-KW"/>
</dbReference>
<dbReference type="PANTHER" id="PTHR43038">
    <property type="entry name" value="ATP-BINDING CASSETTE, SUB-FAMILY H, MEMBER 1"/>
    <property type="match status" value="1"/>
</dbReference>
<protein>
    <submittedName>
        <fullName evidence="1">ATP-binding cassette domain-containing protein</fullName>
    </submittedName>
</protein>
<dbReference type="Gene3D" id="3.40.50.300">
    <property type="entry name" value="P-loop containing nucleotide triphosphate hydrolases"/>
    <property type="match status" value="1"/>
</dbReference>
<dbReference type="OrthoDB" id="1551385at2"/>
<comment type="caution">
    <text evidence="1">The sequence shown here is derived from an EMBL/GenBank/DDBJ whole genome shotgun (WGS) entry which is preliminary data.</text>
</comment>
<dbReference type="AlphaFoldDB" id="A0A4S4BRT9"/>
<dbReference type="SUPFAM" id="SSF52540">
    <property type="entry name" value="P-loop containing nucleoside triphosphate hydrolases"/>
    <property type="match status" value="1"/>
</dbReference>
<organism evidence="1 2">
    <name type="scientific">Metabacillus sediminilitoris</name>
    <dbReference type="NCBI Taxonomy" id="2567941"/>
    <lineage>
        <taxon>Bacteria</taxon>
        <taxon>Bacillati</taxon>
        <taxon>Bacillota</taxon>
        <taxon>Bacilli</taxon>
        <taxon>Bacillales</taxon>
        <taxon>Bacillaceae</taxon>
        <taxon>Metabacillus</taxon>
    </lineage>
</organism>
<dbReference type="PANTHER" id="PTHR43038:SF3">
    <property type="entry name" value="ABC TRANSPORTER G FAMILY MEMBER 20 ISOFORM X1"/>
    <property type="match status" value="1"/>
</dbReference>
<dbReference type="InterPro" id="IPR027417">
    <property type="entry name" value="P-loop_NTPase"/>
</dbReference>
<keyword evidence="1" id="KW-0067">ATP-binding</keyword>
<reference evidence="1 2" key="1">
    <citation type="submission" date="2019-04" db="EMBL/GenBank/DDBJ databases">
        <title>Bacillus sediminilitoris sp. nov., isolated from a tidal flat sediment on the East China Sea.</title>
        <authorList>
            <person name="Wei Y."/>
            <person name="Mao H."/>
            <person name="Fang J."/>
        </authorList>
    </citation>
    <scope>NUCLEOTIDE SEQUENCE [LARGE SCALE GENOMIC DNA]</scope>
    <source>
        <strain evidence="1 2">DSL-17</strain>
    </source>
</reference>
<dbReference type="Proteomes" id="UP000310334">
    <property type="component" value="Unassembled WGS sequence"/>
</dbReference>
<dbReference type="EMBL" id="SSNT01000014">
    <property type="protein sequence ID" value="THF77723.1"/>
    <property type="molecule type" value="Genomic_DNA"/>
</dbReference>
<dbReference type="Pfam" id="PF00005">
    <property type="entry name" value="ABC_tran"/>
    <property type="match status" value="1"/>
</dbReference>
<sequence length="85" mass="9329">MSIYIIETSNLTKKFGKFLAVDQVNIQVPKGGIYGFLGPNGAGKSTTIRMLLGLIKETKGEVKVFGKSIKKERLDILKKRVGSMV</sequence>
<keyword evidence="1" id="KW-0547">Nucleotide-binding</keyword>
<gene>
    <name evidence="1" type="ORF">E6W99_18425</name>
</gene>
<proteinExistence type="predicted"/>
<dbReference type="GO" id="GO:0016887">
    <property type="term" value="F:ATP hydrolysis activity"/>
    <property type="evidence" value="ECO:0007669"/>
    <property type="project" value="InterPro"/>
</dbReference>
<accession>A0A4S4BRT9</accession>
<name>A0A4S4BRT9_9BACI</name>
<evidence type="ECO:0000313" key="2">
    <source>
        <dbReference type="Proteomes" id="UP000310334"/>
    </source>
</evidence>